<organism evidence="1 2">
    <name type="scientific">Alteromonas australica</name>
    <dbReference type="NCBI Taxonomy" id="589873"/>
    <lineage>
        <taxon>Bacteria</taxon>
        <taxon>Pseudomonadati</taxon>
        <taxon>Pseudomonadota</taxon>
        <taxon>Gammaproteobacteria</taxon>
        <taxon>Alteromonadales</taxon>
        <taxon>Alteromonadaceae</taxon>
        <taxon>Alteromonas/Salinimonas group</taxon>
        <taxon>Alteromonas</taxon>
    </lineage>
</organism>
<sequence>MFYLKFNNFNKLAKLISYPIKVNFDSGTEYFNSEKEFITHYSKIVTAEMMARVKRQKFSELFVNSYGMHIGYGDIWFAGRCAGKTPGKECDEVTISVTAYNVNHVKSK</sequence>
<dbReference type="EMBL" id="CP008849">
    <property type="protein sequence ID" value="AIF98876.1"/>
    <property type="molecule type" value="Genomic_DNA"/>
</dbReference>
<proteinExistence type="predicted"/>
<accession>A0A075NZ92</accession>
<gene>
    <name evidence="1" type="ORF">EP13_09415</name>
</gene>
<protein>
    <submittedName>
        <fullName evidence="1">Uncharacterized protein</fullName>
    </submittedName>
</protein>
<evidence type="ECO:0000313" key="1">
    <source>
        <dbReference type="EMBL" id="AIF98876.1"/>
    </source>
</evidence>
<dbReference type="Proteomes" id="UP000056090">
    <property type="component" value="Chromosome"/>
</dbReference>
<reference evidence="1 2" key="1">
    <citation type="submission" date="2014-06" db="EMBL/GenBank/DDBJ databases">
        <title>Genomes of Alteromonas australica, a world apart.</title>
        <authorList>
            <person name="Gonzaga A."/>
            <person name="Lopez-Perez M."/>
            <person name="Rodriguez-Valera F."/>
        </authorList>
    </citation>
    <scope>NUCLEOTIDE SEQUENCE [LARGE SCALE GENOMIC DNA]</scope>
    <source>
        <strain evidence="1 2">H 17</strain>
    </source>
</reference>
<dbReference type="AlphaFoldDB" id="A0A075NZ92"/>
<keyword evidence="2" id="KW-1185">Reference proteome</keyword>
<evidence type="ECO:0000313" key="2">
    <source>
        <dbReference type="Proteomes" id="UP000056090"/>
    </source>
</evidence>
<dbReference type="KEGG" id="aal:EP13_09415"/>
<name>A0A075NZ92_9ALTE</name>